<dbReference type="SUPFAM" id="SSF56024">
    <property type="entry name" value="Phospholipase D/nuclease"/>
    <property type="match status" value="1"/>
</dbReference>
<dbReference type="GO" id="GO:0006793">
    <property type="term" value="P:phosphorus metabolic process"/>
    <property type="evidence" value="ECO:0007669"/>
    <property type="project" value="UniProtKB-ARBA"/>
</dbReference>
<comment type="similarity">
    <text evidence="1">Belongs to the DNA2/NAM7 helicase family.</text>
</comment>
<dbReference type="PROSITE" id="PS50035">
    <property type="entry name" value="PLD"/>
    <property type="match status" value="1"/>
</dbReference>
<dbReference type="EMBL" id="CP009056">
    <property type="protein sequence ID" value="AJA44757.1"/>
    <property type="molecule type" value="Genomic_DNA"/>
</dbReference>
<dbReference type="GO" id="GO:0016787">
    <property type="term" value="F:hydrolase activity"/>
    <property type="evidence" value="ECO:0007669"/>
    <property type="project" value="UniProtKB-KW"/>
</dbReference>
<evidence type="ECO:0000256" key="6">
    <source>
        <dbReference type="SAM" id="Coils"/>
    </source>
</evidence>
<feature type="coiled-coil region" evidence="6">
    <location>
        <begin position="548"/>
        <end position="578"/>
    </location>
</feature>
<keyword evidence="5" id="KW-0067">ATP-binding</keyword>
<dbReference type="InterPro" id="IPR025202">
    <property type="entry name" value="PLD-like_dom"/>
</dbReference>
<evidence type="ECO:0000313" key="9">
    <source>
        <dbReference type="Proteomes" id="UP000030901"/>
    </source>
</evidence>
<dbReference type="Gene3D" id="3.40.50.300">
    <property type="entry name" value="P-loop containing nucleotide triphosphate hydrolases"/>
    <property type="match status" value="3"/>
</dbReference>
<dbReference type="Pfam" id="PF13087">
    <property type="entry name" value="AAA_12"/>
    <property type="match status" value="1"/>
</dbReference>
<dbReference type="InterPro" id="IPR047187">
    <property type="entry name" value="SF1_C_Upf1"/>
</dbReference>
<dbReference type="InterPro" id="IPR016834">
    <property type="entry name" value="UCP026306"/>
</dbReference>
<keyword evidence="4" id="KW-0347">Helicase</keyword>
<feature type="domain" description="PLD phosphodiesterase" evidence="7">
    <location>
        <begin position="1094"/>
        <end position="1121"/>
    </location>
</feature>
<reference evidence="8 9" key="1">
    <citation type="journal article" date="2014" name="Appl. Environ. Microbiol.">
        <title>Gut symbionts from distinct hosts exhibit genotoxic activity via divergent colibactin biosynthetic pathways.</title>
        <authorList>
            <person name="Engel P."/>
            <person name="Vizcaino M.I."/>
            <person name="Crawford J.M."/>
        </authorList>
    </citation>
    <scope>NUCLEOTIDE SEQUENCE [LARGE SCALE GENOMIC DNA]</scope>
    <source>
        <strain evidence="8 9">PEB0191</strain>
    </source>
</reference>
<dbReference type="Gene3D" id="3.30.870.10">
    <property type="entry name" value="Endonuclease Chain A"/>
    <property type="match status" value="1"/>
</dbReference>
<evidence type="ECO:0000256" key="2">
    <source>
        <dbReference type="ARBA" id="ARBA00022741"/>
    </source>
</evidence>
<protein>
    <submittedName>
        <fullName evidence="8">PLD-like domain/AAA domain/Part of AAA domain protein</fullName>
    </submittedName>
</protein>
<keyword evidence="2" id="KW-0547">Nucleotide-binding</keyword>
<proteinExistence type="inferred from homology"/>
<dbReference type="SUPFAM" id="SSF52540">
    <property type="entry name" value="P-loop containing nucleoside triphosphate hydrolases"/>
    <property type="match status" value="2"/>
</dbReference>
<evidence type="ECO:0000256" key="5">
    <source>
        <dbReference type="ARBA" id="ARBA00022840"/>
    </source>
</evidence>
<name>A0A0A7S1M2_FRIPE</name>
<organism evidence="8 9">
    <name type="scientific">Frischella perrara</name>
    <dbReference type="NCBI Taxonomy" id="1267021"/>
    <lineage>
        <taxon>Bacteria</taxon>
        <taxon>Pseudomonadati</taxon>
        <taxon>Pseudomonadota</taxon>
        <taxon>Gammaproteobacteria</taxon>
        <taxon>Orbales</taxon>
        <taxon>Orbaceae</taxon>
        <taxon>Frischella</taxon>
    </lineage>
</organism>
<sequence length="1163" mass="132677">MDRMAQAFASYWRNSLADSNFSIGGMSEKDTKAFTICGDQFMQSGHIDKTKTDKLFKDEPVDCNTIEIIIRPIVYRKQVNHTISHSQDTPDYVIPLVTDALLTRNGRCYPKQNGTHISRDILEPLVKGSFSIGLVNELDDYLTINTLSGINYTNNKEDNELSDNEYNDYWCKYREDIESLLNHVAKEWLKDTQSFKRIHDSYIIKKNAIKDIFKNILPVYDKLRISSENIPLFENITAKLPTPKEPCLSSNSLFSKRLAHASEQFPLATAQCDALIHLLNAKNGETLAVNGPPGTGKTTMLLSVVASLWAKHALEKDNPPVIVAASTNNQAVTNILDAFEKGFSKGDEPFGGRWLPNVKSFGAYFPSITKAEKAAESYQTESFYETVENPKYFKEAKSYYIKKASEAFEDIDIESIKVSAIVDKLHDSIKNEVEKLNQIEESWKSLTTIKDKIQKQFCDDPYQVRKNQQQQLAQLEENKKEWQNLENSWQQYLVDESLWYSFFSFLPFIAQKRLLKANLYLKSLWPFGSQQPKWKIIDEITLFISNQISAIESLIKENQRVIENLEKLINELEKCQENWCLALQHLDIKENTKTIDLEQADSIADTKIRFKIFLLTTHYWEGQWLSKMEELLPTLLQWLRKTGKSIIEERWYLRMMLTPCVVSTLYTLPKYFKYVGANYVNDYLYNYADLLIVDEAGQVLPEVAGASFALSKKALVIGDIAQIEPIWAIPAKVDIGNLLEAKVIDTDDIEQEYNKLTNLGVSASSGSIMKIAQNSSRYHYDPDLEPGMYLYEHRRCYDEIITFCNELIYKGKLKPKRGRKSEGGLFPALGYLHIDGICQQSGSCSRLNELEAKVIAKWLASYKSELEEKYNKPLHEIVGIITPFSGQANEIKQAIRKLKVCNDQKLTIGTVHSLQGAEKELIIFSTVYSKHNNGHFIDNQPSILNVAVSRAKDSFLVFGDMDILDPHLNTPMGTLANFLMASETNKLHFKSIERKDLIESSSTSLQVLRDAKEHDDFLIDTINTAKKEIIIVSPWLTENAIESSKILPLLESAIKKGITVTVFIDSELNVTNSVDNKLFALEDLLKNKQIEVKFVRKIHSKLVIKDNDLLCIGSFNWLSAQREGEFARHETSLSYQGASKKLSDEIVLIKNSLQERLEHQGLH</sequence>
<dbReference type="GO" id="GO:0005524">
    <property type="term" value="F:ATP binding"/>
    <property type="evidence" value="ECO:0007669"/>
    <property type="project" value="UniProtKB-KW"/>
</dbReference>
<dbReference type="RefSeq" id="WP_039104370.1">
    <property type="nucleotide sequence ID" value="NZ_CP009056.1"/>
</dbReference>
<keyword evidence="6" id="KW-0175">Coiled coil</keyword>
<dbReference type="InterPro" id="IPR001736">
    <property type="entry name" value="PLipase_D/transphosphatidylase"/>
</dbReference>
<dbReference type="AlphaFoldDB" id="A0A0A7S1M2"/>
<keyword evidence="3" id="KW-0378">Hydrolase</keyword>
<dbReference type="CDD" id="cd18808">
    <property type="entry name" value="SF1_C_Upf1"/>
    <property type="match status" value="1"/>
</dbReference>
<feature type="coiled-coil region" evidence="6">
    <location>
        <begin position="422"/>
        <end position="492"/>
    </location>
</feature>
<dbReference type="PANTHER" id="PTHR43788">
    <property type="entry name" value="DNA2/NAM7 HELICASE FAMILY MEMBER"/>
    <property type="match status" value="1"/>
</dbReference>
<dbReference type="InterPro" id="IPR041677">
    <property type="entry name" value="DNA2/NAM7_AAA_11"/>
</dbReference>
<evidence type="ECO:0000256" key="4">
    <source>
        <dbReference type="ARBA" id="ARBA00022806"/>
    </source>
</evidence>
<dbReference type="GO" id="GO:0043139">
    <property type="term" value="F:5'-3' DNA helicase activity"/>
    <property type="evidence" value="ECO:0007669"/>
    <property type="project" value="TreeGrafter"/>
</dbReference>
<accession>A0A0A7S1M2</accession>
<evidence type="ECO:0000256" key="1">
    <source>
        <dbReference type="ARBA" id="ARBA00007913"/>
    </source>
</evidence>
<dbReference type="InterPro" id="IPR041679">
    <property type="entry name" value="DNA2/NAM7-like_C"/>
</dbReference>
<evidence type="ECO:0000256" key="3">
    <source>
        <dbReference type="ARBA" id="ARBA00022801"/>
    </source>
</evidence>
<dbReference type="KEGG" id="fpp:FPB0191_00931"/>
<dbReference type="Proteomes" id="UP000030901">
    <property type="component" value="Chromosome"/>
</dbReference>
<dbReference type="STRING" id="1267021.FPB0191_00931"/>
<dbReference type="PANTHER" id="PTHR43788:SF8">
    <property type="entry name" value="DNA-BINDING PROTEIN SMUBP-2"/>
    <property type="match status" value="1"/>
</dbReference>
<gene>
    <name evidence="8" type="ORF">FPB0191_00931</name>
</gene>
<dbReference type="PIRSF" id="PIRSF026306">
    <property type="entry name" value="UCP026306"/>
    <property type="match status" value="1"/>
</dbReference>
<keyword evidence="9" id="KW-1185">Reference proteome</keyword>
<dbReference type="Pfam" id="PF13086">
    <property type="entry name" value="AAA_11"/>
    <property type="match status" value="1"/>
</dbReference>
<evidence type="ECO:0000313" key="8">
    <source>
        <dbReference type="EMBL" id="AJA44757.1"/>
    </source>
</evidence>
<dbReference type="HOGENOM" id="CLU_008885_0_0_6"/>
<dbReference type="OrthoDB" id="9757917at2"/>
<dbReference type="InterPro" id="IPR050534">
    <property type="entry name" value="Coronavir_polyprotein_1ab"/>
</dbReference>
<dbReference type="Pfam" id="PF13091">
    <property type="entry name" value="PLDc_2"/>
    <property type="match status" value="1"/>
</dbReference>
<evidence type="ECO:0000259" key="7">
    <source>
        <dbReference type="PROSITE" id="PS50035"/>
    </source>
</evidence>
<dbReference type="InterPro" id="IPR027417">
    <property type="entry name" value="P-loop_NTPase"/>
</dbReference>